<gene>
    <name evidence="2" type="ORF">A4U43_C01F35080</name>
</gene>
<dbReference type="Proteomes" id="UP000243459">
    <property type="component" value="Chromosome 1"/>
</dbReference>
<organism evidence="2 3">
    <name type="scientific">Asparagus officinalis</name>
    <name type="common">Garden asparagus</name>
    <dbReference type="NCBI Taxonomy" id="4686"/>
    <lineage>
        <taxon>Eukaryota</taxon>
        <taxon>Viridiplantae</taxon>
        <taxon>Streptophyta</taxon>
        <taxon>Embryophyta</taxon>
        <taxon>Tracheophyta</taxon>
        <taxon>Spermatophyta</taxon>
        <taxon>Magnoliopsida</taxon>
        <taxon>Liliopsida</taxon>
        <taxon>Asparagales</taxon>
        <taxon>Asparagaceae</taxon>
        <taxon>Asparagoideae</taxon>
        <taxon>Asparagus</taxon>
    </lineage>
</organism>
<dbReference type="Gramene" id="ONK82000">
    <property type="protein sequence ID" value="ONK82000"/>
    <property type="gene ID" value="A4U43_C01F35080"/>
</dbReference>
<dbReference type="InterPro" id="IPR040256">
    <property type="entry name" value="At4g02000-like"/>
</dbReference>
<evidence type="ECO:0000313" key="3">
    <source>
        <dbReference type="Proteomes" id="UP000243459"/>
    </source>
</evidence>
<evidence type="ECO:0000259" key="1">
    <source>
        <dbReference type="Pfam" id="PF14392"/>
    </source>
</evidence>
<sequence>MASTVTHIPDSALNSSCFLACFKIYPPRPGSLPLIEEMLRSSYPSSYAPINLRPDYHSDNVFVARFDSSDEGRVFDAAPHIFRGGLVPVKRYVQDNSPSDYDFHVSPFWIRIYDLPLDCLTAQVAGIIASALGTNARGASDEEAVSMFARVRVDIDVSNPLEESLRLRLPNGEEITARIMYERLPNYCNYCGLVGHLDDMCSGPDDGGRSAKRYRRLFPYCRRHLRSRMTPVTMMMMMNGRRRRRTAFQGVLEHFKRFIGHS</sequence>
<dbReference type="PANTHER" id="PTHR31286:SF167">
    <property type="entry name" value="OS09G0268800 PROTEIN"/>
    <property type="match status" value="1"/>
</dbReference>
<accession>A0A5P1FXN8</accession>
<reference evidence="3" key="1">
    <citation type="journal article" date="2017" name="Nat. Commun.">
        <title>The asparagus genome sheds light on the origin and evolution of a young Y chromosome.</title>
        <authorList>
            <person name="Harkess A."/>
            <person name="Zhou J."/>
            <person name="Xu C."/>
            <person name="Bowers J.E."/>
            <person name="Van der Hulst R."/>
            <person name="Ayyampalayam S."/>
            <person name="Mercati F."/>
            <person name="Riccardi P."/>
            <person name="McKain M.R."/>
            <person name="Kakrana A."/>
            <person name="Tang H."/>
            <person name="Ray J."/>
            <person name="Groenendijk J."/>
            <person name="Arikit S."/>
            <person name="Mathioni S.M."/>
            <person name="Nakano M."/>
            <person name="Shan H."/>
            <person name="Telgmann-Rauber A."/>
            <person name="Kanno A."/>
            <person name="Yue Z."/>
            <person name="Chen H."/>
            <person name="Li W."/>
            <person name="Chen Y."/>
            <person name="Xu X."/>
            <person name="Zhang Y."/>
            <person name="Luo S."/>
            <person name="Chen H."/>
            <person name="Gao J."/>
            <person name="Mao Z."/>
            <person name="Pires J.C."/>
            <person name="Luo M."/>
            <person name="Kudrna D."/>
            <person name="Wing R.A."/>
            <person name="Meyers B.C."/>
            <person name="Yi K."/>
            <person name="Kong H."/>
            <person name="Lavrijsen P."/>
            <person name="Sunseri F."/>
            <person name="Falavigna A."/>
            <person name="Ye Y."/>
            <person name="Leebens-Mack J.H."/>
            <person name="Chen G."/>
        </authorList>
    </citation>
    <scope>NUCLEOTIDE SEQUENCE [LARGE SCALE GENOMIC DNA]</scope>
    <source>
        <strain evidence="3">cv. DH0086</strain>
    </source>
</reference>
<dbReference type="OMA" id="IWARIMH"/>
<evidence type="ECO:0000313" key="2">
    <source>
        <dbReference type="EMBL" id="ONK82000.1"/>
    </source>
</evidence>
<proteinExistence type="predicted"/>
<dbReference type="Pfam" id="PF14392">
    <property type="entry name" value="zf-CCHC_4"/>
    <property type="match status" value="1"/>
</dbReference>
<keyword evidence="3" id="KW-1185">Reference proteome</keyword>
<dbReference type="PANTHER" id="PTHR31286">
    <property type="entry name" value="GLYCINE-RICH CELL WALL STRUCTURAL PROTEIN 1.8-LIKE"/>
    <property type="match status" value="1"/>
</dbReference>
<name>A0A5P1FXN8_ASPOF</name>
<feature type="domain" description="Zinc knuckle CX2CX4HX4C" evidence="1">
    <location>
        <begin position="155"/>
        <end position="201"/>
    </location>
</feature>
<protein>
    <recommendedName>
        <fullName evidence="1">Zinc knuckle CX2CX4HX4C domain-containing protein</fullName>
    </recommendedName>
</protein>
<dbReference type="AlphaFoldDB" id="A0A5P1FXN8"/>
<dbReference type="InterPro" id="IPR025836">
    <property type="entry name" value="Zn_knuckle_CX2CX4HX4C"/>
</dbReference>
<dbReference type="EMBL" id="CM007381">
    <property type="protein sequence ID" value="ONK82000.1"/>
    <property type="molecule type" value="Genomic_DNA"/>
</dbReference>